<keyword evidence="6 8" id="KW-1133">Transmembrane helix</keyword>
<feature type="transmembrane region" description="Helical" evidence="8">
    <location>
        <begin position="253"/>
        <end position="272"/>
    </location>
</feature>
<dbReference type="Pfam" id="PF01061">
    <property type="entry name" value="ABC2_membrane"/>
    <property type="match status" value="1"/>
</dbReference>
<comment type="similarity">
    <text evidence="2">Belongs to the ABC-2 integral membrane protein family.</text>
</comment>
<keyword evidence="5 8" id="KW-0812">Transmembrane</keyword>
<feature type="transmembrane region" description="Helical" evidence="8">
    <location>
        <begin position="47"/>
        <end position="69"/>
    </location>
</feature>
<evidence type="ECO:0000256" key="2">
    <source>
        <dbReference type="ARBA" id="ARBA00007783"/>
    </source>
</evidence>
<evidence type="ECO:0000256" key="1">
    <source>
        <dbReference type="ARBA" id="ARBA00004651"/>
    </source>
</evidence>
<evidence type="ECO:0000313" key="15">
    <source>
        <dbReference type="Proteomes" id="UP000253970"/>
    </source>
</evidence>
<reference evidence="13 14" key="1">
    <citation type="journal article" date="2018" name="Elife">
        <title>Discovery and characterization of a prevalent human gut bacterial enzyme sufficient for the inactivation of a family of plant toxins.</title>
        <authorList>
            <person name="Koppel N."/>
            <person name="Bisanz J.E."/>
            <person name="Pandelia M.E."/>
            <person name="Turnbaugh P.J."/>
            <person name="Balskus E.P."/>
        </authorList>
    </citation>
    <scope>NUCLEOTIDE SEQUENCE [LARGE SCALE GENOMIC DNA]</scope>
    <source>
        <strain evidence="12 14">16A</strain>
        <strain evidence="11 13">MR1 #12</strain>
        <strain evidence="10 15">W1 BHI 6</strain>
    </source>
</reference>
<feature type="transmembrane region" description="Helical" evidence="8">
    <location>
        <begin position="164"/>
        <end position="182"/>
    </location>
</feature>
<evidence type="ECO:0000259" key="9">
    <source>
        <dbReference type="Pfam" id="PF01061"/>
    </source>
</evidence>
<dbReference type="InterPro" id="IPR013525">
    <property type="entry name" value="ABC2_TM"/>
</dbReference>
<keyword evidence="3" id="KW-0813">Transport</keyword>
<evidence type="ECO:0000256" key="7">
    <source>
        <dbReference type="ARBA" id="ARBA00023136"/>
    </source>
</evidence>
<name>A0A369MEP2_EGGLN</name>
<feature type="transmembrane region" description="Helical" evidence="8">
    <location>
        <begin position="217"/>
        <end position="241"/>
    </location>
</feature>
<proteinExistence type="inferred from homology"/>
<keyword evidence="4" id="KW-1003">Cell membrane</keyword>
<keyword evidence="7 8" id="KW-0472">Membrane</keyword>
<feature type="transmembrane region" description="Helical" evidence="8">
    <location>
        <begin position="85"/>
        <end position="103"/>
    </location>
</feature>
<dbReference type="AlphaFoldDB" id="A0A369MEP2"/>
<dbReference type="PANTHER" id="PTHR30413:SF10">
    <property type="entry name" value="CAPSULE POLYSACCHARIDE EXPORT INNER-MEMBRANE PROTEIN CTRC"/>
    <property type="match status" value="1"/>
</dbReference>
<evidence type="ECO:0000313" key="14">
    <source>
        <dbReference type="Proteomes" id="UP000253915"/>
    </source>
</evidence>
<dbReference type="GO" id="GO:0015920">
    <property type="term" value="P:lipopolysaccharide transport"/>
    <property type="evidence" value="ECO:0007669"/>
    <property type="project" value="TreeGrafter"/>
</dbReference>
<evidence type="ECO:0000256" key="6">
    <source>
        <dbReference type="ARBA" id="ARBA00022989"/>
    </source>
</evidence>
<dbReference type="EMBL" id="PPTX01000003">
    <property type="protein sequence ID" value="RDB81127.1"/>
    <property type="molecule type" value="Genomic_DNA"/>
</dbReference>
<dbReference type="EMBL" id="PPTU01000010">
    <property type="protein sequence ID" value="RDB70277.1"/>
    <property type="molecule type" value="Genomic_DNA"/>
</dbReference>
<comment type="subcellular location">
    <subcellularLocation>
        <location evidence="1">Cell membrane</location>
        <topology evidence="1">Multi-pass membrane protein</topology>
    </subcellularLocation>
</comment>
<evidence type="ECO:0000256" key="8">
    <source>
        <dbReference type="SAM" id="Phobius"/>
    </source>
</evidence>
<dbReference type="GO" id="GO:0140359">
    <property type="term" value="F:ABC-type transporter activity"/>
    <property type="evidence" value="ECO:0007669"/>
    <property type="project" value="InterPro"/>
</dbReference>
<evidence type="ECO:0000313" key="10">
    <source>
        <dbReference type="EMBL" id="RDB70277.1"/>
    </source>
</evidence>
<evidence type="ECO:0000313" key="12">
    <source>
        <dbReference type="EMBL" id="RDC34337.1"/>
    </source>
</evidence>
<dbReference type="EMBL" id="PPUQ01000030">
    <property type="protein sequence ID" value="RDC34337.1"/>
    <property type="molecule type" value="Genomic_DNA"/>
</dbReference>
<dbReference type="PANTHER" id="PTHR30413">
    <property type="entry name" value="INNER MEMBRANE TRANSPORT PERMEASE"/>
    <property type="match status" value="1"/>
</dbReference>
<evidence type="ECO:0000256" key="4">
    <source>
        <dbReference type="ARBA" id="ARBA00022475"/>
    </source>
</evidence>
<accession>A0A369MEP2</accession>
<protein>
    <submittedName>
        <fullName evidence="10">ABC transporter</fullName>
    </submittedName>
</protein>
<evidence type="ECO:0000256" key="3">
    <source>
        <dbReference type="ARBA" id="ARBA00022448"/>
    </source>
</evidence>
<gene>
    <name evidence="12" type="ORF">C1853_14455</name>
    <name evidence="11" type="ORF">C1872_03545</name>
    <name evidence="10" type="ORF">C1875_07835</name>
</gene>
<feature type="transmembrane region" description="Helical" evidence="8">
    <location>
        <begin position="124"/>
        <end position="152"/>
    </location>
</feature>
<dbReference type="Proteomes" id="UP000253752">
    <property type="component" value="Unassembled WGS sequence"/>
</dbReference>
<organism evidence="10 15">
    <name type="scientific">Eggerthella lenta</name>
    <name type="common">Eubacterium lentum</name>
    <dbReference type="NCBI Taxonomy" id="84112"/>
    <lineage>
        <taxon>Bacteria</taxon>
        <taxon>Bacillati</taxon>
        <taxon>Actinomycetota</taxon>
        <taxon>Coriobacteriia</taxon>
        <taxon>Eggerthellales</taxon>
        <taxon>Eggerthellaceae</taxon>
        <taxon>Eggerthella</taxon>
    </lineage>
</organism>
<feature type="domain" description="ABC-2 type transporter transmembrane" evidence="9">
    <location>
        <begin position="35"/>
        <end position="242"/>
    </location>
</feature>
<sequence>MSICLFGMSNGSVVLSTLATILKDNWEWRKQIGRLALFDLVKKSRGAVLGWAWFFIKPAMYIFCFWFALEIGLRAGNSDAGAPPYILWLCAGLIPWFFMQDMLGPGLDVLHRYSYLVNKIKFPLSGISTIFSGATLIVELMLMVALFVIYFACGMPLDVYLLQVPILLVLMFLFWNTVSILFSQLSAMSKDVKNLMSAMSTPFFWLSGVLFDVKDIHIGWVQTMLDFNPITFFVTAFRGAFYDKTWFWNDPSACVGFVVVFAITLLAALFVYKKFNEEVCDVL</sequence>
<evidence type="ECO:0000313" key="13">
    <source>
        <dbReference type="Proteomes" id="UP000253752"/>
    </source>
</evidence>
<comment type="caution">
    <text evidence="10">The sequence shown here is derived from an EMBL/GenBank/DDBJ whole genome shotgun (WGS) entry which is preliminary data.</text>
</comment>
<evidence type="ECO:0000313" key="11">
    <source>
        <dbReference type="EMBL" id="RDB81127.1"/>
    </source>
</evidence>
<dbReference type="Proteomes" id="UP000253915">
    <property type="component" value="Unassembled WGS sequence"/>
</dbReference>
<dbReference type="Proteomes" id="UP000253970">
    <property type="component" value="Unassembled WGS sequence"/>
</dbReference>
<dbReference type="GO" id="GO:0005886">
    <property type="term" value="C:plasma membrane"/>
    <property type="evidence" value="ECO:0007669"/>
    <property type="project" value="UniProtKB-SubCell"/>
</dbReference>
<evidence type="ECO:0000256" key="5">
    <source>
        <dbReference type="ARBA" id="ARBA00022692"/>
    </source>
</evidence>